<dbReference type="InterPro" id="IPR009926">
    <property type="entry name" value="T3SS_YcgR_PilZN"/>
</dbReference>
<organism evidence="3 4">
    <name type="scientific">Fictibacillus aquaticus</name>
    <dbReference type="NCBI Taxonomy" id="2021314"/>
    <lineage>
        <taxon>Bacteria</taxon>
        <taxon>Bacillati</taxon>
        <taxon>Bacillota</taxon>
        <taxon>Bacilli</taxon>
        <taxon>Bacillales</taxon>
        <taxon>Fictibacillaceae</taxon>
        <taxon>Fictibacillus</taxon>
    </lineage>
</organism>
<protein>
    <recommendedName>
        <fullName evidence="5">PilZ domain-containing protein</fullName>
    </recommendedName>
</protein>
<reference evidence="3 4" key="1">
    <citation type="submission" date="2017-07" db="EMBL/GenBank/DDBJ databases">
        <title>Fictibacillus sp. nov. GDSW-R2A3 Genome sequencing and assembly.</title>
        <authorList>
            <person name="Mayilraj S."/>
        </authorList>
    </citation>
    <scope>NUCLEOTIDE SEQUENCE [LARGE SCALE GENOMIC DNA]</scope>
    <source>
        <strain evidence="3 4">GDSW-R2A3</strain>
    </source>
</reference>
<name>A0A235FCI4_9BACL</name>
<dbReference type="Pfam" id="PF07238">
    <property type="entry name" value="PilZ"/>
    <property type="match status" value="1"/>
</dbReference>
<dbReference type="OrthoDB" id="1951449at2"/>
<dbReference type="Pfam" id="PF12945">
    <property type="entry name" value="PilZNR"/>
    <property type="match status" value="1"/>
</dbReference>
<dbReference type="GO" id="GO:0035438">
    <property type="term" value="F:cyclic-di-GMP binding"/>
    <property type="evidence" value="ECO:0007669"/>
    <property type="project" value="InterPro"/>
</dbReference>
<feature type="domain" description="PilZ" evidence="1">
    <location>
        <begin position="106"/>
        <end position="216"/>
    </location>
</feature>
<evidence type="ECO:0000259" key="1">
    <source>
        <dbReference type="Pfam" id="PF07238"/>
    </source>
</evidence>
<comment type="caution">
    <text evidence="3">The sequence shown here is derived from an EMBL/GenBank/DDBJ whole genome shotgun (WGS) entry which is preliminary data.</text>
</comment>
<dbReference type="AlphaFoldDB" id="A0A235FCI4"/>
<keyword evidence="4" id="KW-1185">Reference proteome</keyword>
<dbReference type="EMBL" id="NOII01000001">
    <property type="protein sequence ID" value="OYD58505.1"/>
    <property type="molecule type" value="Genomic_DNA"/>
</dbReference>
<evidence type="ECO:0000313" key="3">
    <source>
        <dbReference type="EMBL" id="OYD58505.1"/>
    </source>
</evidence>
<evidence type="ECO:0008006" key="5">
    <source>
        <dbReference type="Google" id="ProtNLM"/>
    </source>
</evidence>
<evidence type="ECO:0000313" key="4">
    <source>
        <dbReference type="Proteomes" id="UP000215059"/>
    </source>
</evidence>
<dbReference type="Gene3D" id="2.40.10.220">
    <property type="entry name" value="predicted glycosyltransferase like domains"/>
    <property type="match status" value="1"/>
</dbReference>
<evidence type="ECO:0000259" key="2">
    <source>
        <dbReference type="Pfam" id="PF12945"/>
    </source>
</evidence>
<dbReference type="InterPro" id="IPR009875">
    <property type="entry name" value="PilZ_domain"/>
</dbReference>
<proteinExistence type="predicted"/>
<dbReference type="SUPFAM" id="SSF141371">
    <property type="entry name" value="PilZ domain-like"/>
    <property type="match status" value="1"/>
</dbReference>
<gene>
    <name evidence="3" type="ORF">CGZ90_00975</name>
</gene>
<accession>A0A235FCI4</accession>
<feature type="domain" description="Type III secretion system flagellar brake protein YcgR PilZN" evidence="2">
    <location>
        <begin position="12"/>
        <end position="97"/>
    </location>
</feature>
<sequence>MTINGGLYMIAVGNTLYLEPAGTDKQEKYRCKVMDILDEAIAVDYPINETTNLPEFFIDGAEFDASFVGDDKNAYQFRSALTGRKMENVPLMLMSWPGESAVVKIQRREYVRVEVLLNVDIMHNEEEAEHFSSLALDISAGGMLLSLPEKHSLQKEMSITCRLNLQMQSGEGKHVELPCKVIRVMPGTQPGTERASVMYTGISDTDQSLIMKYCFEQQLLARRKHI</sequence>
<dbReference type="Proteomes" id="UP000215059">
    <property type="component" value="Unassembled WGS sequence"/>
</dbReference>